<comment type="caution">
    <text evidence="6">The sequence shown here is derived from an EMBL/GenBank/DDBJ whole genome shotgun (WGS) entry which is preliminary data.</text>
</comment>
<comment type="subunit">
    <text evidence="3">Homotrimer.</text>
</comment>
<sequence>MELFSKVPIIPVLRKIPYDKSEAIIQSLIDGGIKVIEITMDTDKAVEMIRETKMKYGAEILVGAGTVMSQVDCDHAIEAGAEFIVSPHFDVNLTKYAVSLGLLVIPGVFTPSEMVQATQYGAEMVKVFPASVLGPQFIKDVKGPLSNVSIMCTGSITKETAQSYLQAGAVAIGAGGSLLNSSFIENNDWDALTAEVVEWINAVK</sequence>
<keyword evidence="4" id="KW-0456">Lyase</keyword>
<reference evidence="6" key="1">
    <citation type="journal article" date="2021" name="PeerJ">
        <title>Extensive microbial diversity within the chicken gut microbiome revealed by metagenomics and culture.</title>
        <authorList>
            <person name="Gilroy R."/>
            <person name="Ravi A."/>
            <person name="Getino M."/>
            <person name="Pursley I."/>
            <person name="Horton D.L."/>
            <person name="Alikhan N.F."/>
            <person name="Baker D."/>
            <person name="Gharbi K."/>
            <person name="Hall N."/>
            <person name="Watson M."/>
            <person name="Adriaenssens E.M."/>
            <person name="Foster-Nyarko E."/>
            <person name="Jarju S."/>
            <person name="Secka A."/>
            <person name="Antonio M."/>
            <person name="Oren A."/>
            <person name="Chaudhuri R.R."/>
            <person name="La Ragione R."/>
            <person name="Hildebrand F."/>
            <person name="Pallen M.J."/>
        </authorList>
    </citation>
    <scope>NUCLEOTIDE SEQUENCE</scope>
    <source>
        <strain evidence="6">CHK171-7178</strain>
    </source>
</reference>
<evidence type="ECO:0000256" key="5">
    <source>
        <dbReference type="ARBA" id="ARBA00023277"/>
    </source>
</evidence>
<keyword evidence="5" id="KW-0119">Carbohydrate metabolism</keyword>
<protein>
    <submittedName>
        <fullName evidence="6">Bifunctional 4-hydroxy-2-oxoglutarate aldolase/2-dehydro-3-deoxy-phosphogluconate aldolase</fullName>
    </submittedName>
</protein>
<name>A0A921FXN9_SPOPS</name>
<dbReference type="CDD" id="cd00452">
    <property type="entry name" value="KDPG_aldolase"/>
    <property type="match status" value="1"/>
</dbReference>
<organism evidence="6 7">
    <name type="scientific">Sporosarcina psychrophila</name>
    <name type="common">Bacillus psychrophilus</name>
    <dbReference type="NCBI Taxonomy" id="1476"/>
    <lineage>
        <taxon>Bacteria</taxon>
        <taxon>Bacillati</taxon>
        <taxon>Bacillota</taxon>
        <taxon>Bacilli</taxon>
        <taxon>Bacillales</taxon>
        <taxon>Caryophanaceae</taxon>
        <taxon>Sporosarcina</taxon>
    </lineage>
</organism>
<reference evidence="6" key="2">
    <citation type="submission" date="2021-09" db="EMBL/GenBank/DDBJ databases">
        <authorList>
            <person name="Gilroy R."/>
        </authorList>
    </citation>
    <scope>NUCLEOTIDE SEQUENCE</scope>
    <source>
        <strain evidence="6">CHK171-7178</strain>
    </source>
</reference>
<dbReference type="PANTHER" id="PTHR30246:SF1">
    <property type="entry name" value="2-DEHYDRO-3-DEOXY-6-PHOSPHOGALACTONATE ALDOLASE-RELATED"/>
    <property type="match status" value="1"/>
</dbReference>
<dbReference type="GO" id="GO:0016829">
    <property type="term" value="F:lyase activity"/>
    <property type="evidence" value="ECO:0007669"/>
    <property type="project" value="UniProtKB-KW"/>
</dbReference>
<proteinExistence type="inferred from homology"/>
<evidence type="ECO:0000256" key="1">
    <source>
        <dbReference type="ARBA" id="ARBA00004761"/>
    </source>
</evidence>
<dbReference type="Pfam" id="PF01081">
    <property type="entry name" value="Aldolase"/>
    <property type="match status" value="1"/>
</dbReference>
<comment type="similarity">
    <text evidence="2">Belongs to the KHG/KDPG aldolase family.</text>
</comment>
<dbReference type="PANTHER" id="PTHR30246">
    <property type="entry name" value="2-KETO-3-DEOXY-6-PHOSPHOGLUCONATE ALDOLASE"/>
    <property type="match status" value="1"/>
</dbReference>
<evidence type="ECO:0000313" key="7">
    <source>
        <dbReference type="Proteomes" id="UP000698173"/>
    </source>
</evidence>
<dbReference type="InterPro" id="IPR000887">
    <property type="entry name" value="Aldlse_KDPG_KHG"/>
</dbReference>
<dbReference type="Gene3D" id="3.20.20.70">
    <property type="entry name" value="Aldolase class I"/>
    <property type="match status" value="1"/>
</dbReference>
<evidence type="ECO:0000256" key="3">
    <source>
        <dbReference type="ARBA" id="ARBA00011233"/>
    </source>
</evidence>
<gene>
    <name evidence="6" type="ORF">K8V56_03640</name>
</gene>
<comment type="pathway">
    <text evidence="1">Carbohydrate acid metabolism.</text>
</comment>
<dbReference type="AlphaFoldDB" id="A0A921FXN9"/>
<evidence type="ECO:0000313" key="6">
    <source>
        <dbReference type="EMBL" id="HJF30857.1"/>
    </source>
</evidence>
<dbReference type="Proteomes" id="UP000698173">
    <property type="component" value="Unassembled WGS sequence"/>
</dbReference>
<dbReference type="InterPro" id="IPR013785">
    <property type="entry name" value="Aldolase_TIM"/>
</dbReference>
<dbReference type="EMBL" id="DYWT01000060">
    <property type="protein sequence ID" value="HJF30857.1"/>
    <property type="molecule type" value="Genomic_DNA"/>
</dbReference>
<dbReference type="SUPFAM" id="SSF51569">
    <property type="entry name" value="Aldolase"/>
    <property type="match status" value="1"/>
</dbReference>
<evidence type="ECO:0000256" key="2">
    <source>
        <dbReference type="ARBA" id="ARBA00006906"/>
    </source>
</evidence>
<evidence type="ECO:0000256" key="4">
    <source>
        <dbReference type="ARBA" id="ARBA00023239"/>
    </source>
</evidence>
<dbReference type="NCBIfam" id="TIGR01182">
    <property type="entry name" value="eda"/>
    <property type="match status" value="1"/>
</dbReference>
<accession>A0A921FXN9</accession>